<dbReference type="Pfam" id="PF00085">
    <property type="entry name" value="Thioredoxin"/>
    <property type="match status" value="1"/>
</dbReference>
<proteinExistence type="predicted"/>
<dbReference type="AlphaFoldDB" id="A0A9K3LD08"/>
<accession>A0A9K3LD08</accession>
<evidence type="ECO:0000313" key="4">
    <source>
        <dbReference type="Proteomes" id="UP000693970"/>
    </source>
</evidence>
<dbReference type="OrthoDB" id="10257948at2759"/>
<feature type="region of interest" description="Disordered" evidence="1">
    <location>
        <begin position="272"/>
        <end position="295"/>
    </location>
</feature>
<reference evidence="3" key="2">
    <citation type="submission" date="2021-04" db="EMBL/GenBank/DDBJ databases">
        <authorList>
            <person name="Podell S."/>
        </authorList>
    </citation>
    <scope>NUCLEOTIDE SEQUENCE</scope>
    <source>
        <strain evidence="3">Hildebrandi</strain>
    </source>
</reference>
<dbReference type="EMBL" id="JAGRRH010000013">
    <property type="protein sequence ID" value="KAG7360170.1"/>
    <property type="molecule type" value="Genomic_DNA"/>
</dbReference>
<reference evidence="3" key="1">
    <citation type="journal article" date="2021" name="Sci. Rep.">
        <title>Diploid genomic architecture of Nitzschia inconspicua, an elite biomass production diatom.</title>
        <authorList>
            <person name="Oliver A."/>
            <person name="Podell S."/>
            <person name="Pinowska A."/>
            <person name="Traller J.C."/>
            <person name="Smith S.R."/>
            <person name="McClure R."/>
            <person name="Beliaev A."/>
            <person name="Bohutskyi P."/>
            <person name="Hill E.A."/>
            <person name="Rabines A."/>
            <person name="Zheng H."/>
            <person name="Allen L.Z."/>
            <person name="Kuo A."/>
            <person name="Grigoriev I.V."/>
            <person name="Allen A.E."/>
            <person name="Hazlebeck D."/>
            <person name="Allen E.E."/>
        </authorList>
    </citation>
    <scope>NUCLEOTIDE SEQUENCE</scope>
    <source>
        <strain evidence="3">Hildebrandi</strain>
    </source>
</reference>
<feature type="domain" description="Thioredoxin" evidence="2">
    <location>
        <begin position="137"/>
        <end position="268"/>
    </location>
</feature>
<evidence type="ECO:0000256" key="1">
    <source>
        <dbReference type="SAM" id="MobiDB-lite"/>
    </source>
</evidence>
<feature type="compositionally biased region" description="Acidic residues" evidence="1">
    <location>
        <begin position="108"/>
        <end position="123"/>
    </location>
</feature>
<feature type="region of interest" description="Disordered" evidence="1">
    <location>
        <begin position="68"/>
        <end position="123"/>
    </location>
</feature>
<feature type="region of interest" description="Disordered" evidence="1">
    <location>
        <begin position="27"/>
        <end position="46"/>
    </location>
</feature>
<dbReference type="InterPro" id="IPR013766">
    <property type="entry name" value="Thioredoxin_domain"/>
</dbReference>
<evidence type="ECO:0000313" key="3">
    <source>
        <dbReference type="EMBL" id="KAG7360170.1"/>
    </source>
</evidence>
<evidence type="ECO:0000259" key="2">
    <source>
        <dbReference type="PROSITE" id="PS51352"/>
    </source>
</evidence>
<sequence>MSSYQNAAPGARSLKFANALDPFAGFLGRDHQQQQQQDTVEVERTLTEQLDSRLRLSTNPISMAPQLQKQVVVSQRQHHQALQHQPVQQQQPSPADNGSSNDSNNNKEEDDDDDDSDFGSDYEDDDAALKAFRQKRLAELKREHQQAAEHSANGHGQVRIISQDEFLPECTSSKYVVVHFFHKEFARCQIMSHHLKRLAPAHWKCKFVEIDAEKAPFFVAKLKVQTLPTLIVFKDGKAIDRLVGFEDLSNDSKNPDEFPTSQLGYRLEKSGAIEYDGPGSDEEQDNQASTGGRRTIGSLSQYAVYDEDV</sequence>
<dbReference type="CDD" id="cd02989">
    <property type="entry name" value="Phd_like_TxnDC9"/>
    <property type="match status" value="1"/>
</dbReference>
<keyword evidence="4" id="KW-1185">Reference proteome</keyword>
<feature type="compositionally biased region" description="Polar residues" evidence="1">
    <location>
        <begin position="286"/>
        <end position="295"/>
    </location>
</feature>
<gene>
    <name evidence="3" type="ORF">IV203_035269</name>
</gene>
<dbReference type="PROSITE" id="PS51352">
    <property type="entry name" value="THIOREDOXIN_2"/>
    <property type="match status" value="1"/>
</dbReference>
<dbReference type="Proteomes" id="UP000693970">
    <property type="component" value="Unassembled WGS sequence"/>
</dbReference>
<protein>
    <submittedName>
        <fullName evidence="3">Thioredoxin</fullName>
    </submittedName>
</protein>
<comment type="caution">
    <text evidence="3">The sequence shown here is derived from an EMBL/GenBank/DDBJ whole genome shotgun (WGS) entry which is preliminary data.</text>
</comment>
<organism evidence="3 4">
    <name type="scientific">Nitzschia inconspicua</name>
    <dbReference type="NCBI Taxonomy" id="303405"/>
    <lineage>
        <taxon>Eukaryota</taxon>
        <taxon>Sar</taxon>
        <taxon>Stramenopiles</taxon>
        <taxon>Ochrophyta</taxon>
        <taxon>Bacillariophyta</taxon>
        <taxon>Bacillariophyceae</taxon>
        <taxon>Bacillariophycidae</taxon>
        <taxon>Bacillariales</taxon>
        <taxon>Bacillariaceae</taxon>
        <taxon>Nitzschia</taxon>
    </lineage>
</organism>
<name>A0A9K3LD08_9STRA</name>
<feature type="compositionally biased region" description="Low complexity" evidence="1">
    <location>
        <begin position="82"/>
        <end position="104"/>
    </location>
</feature>
<dbReference type="PANTHER" id="PTHR21148">
    <property type="entry name" value="THIOREDOXIN DOMAIN-CONTAINING PROTEIN 9"/>
    <property type="match status" value="1"/>
</dbReference>